<keyword evidence="8" id="KW-1185">Reference proteome</keyword>
<evidence type="ECO:0000313" key="4">
    <source>
        <dbReference type="EMBL" id="CCJ33522.1"/>
    </source>
</evidence>
<evidence type="ECO:0000313" key="3">
    <source>
        <dbReference type="EMBL" id="CCJ33445.1"/>
    </source>
</evidence>
<dbReference type="STRING" id="857293.CAAU_0001"/>
<accession>G0V3G1</accession>
<dbReference type="EMBL" id="CAKP01000094">
    <property type="protein sequence ID" value="CCJ33802.1"/>
    <property type="molecule type" value="Genomic_DNA"/>
</dbReference>
<evidence type="ECO:0000313" key="5">
    <source>
        <dbReference type="EMBL" id="CCJ33802.1"/>
    </source>
</evidence>
<evidence type="ECO:0000313" key="6">
    <source>
        <dbReference type="EMBL" id="CCJ33961.1"/>
    </source>
</evidence>
<protein>
    <submittedName>
        <fullName evidence="2">Uncharacterized protein</fullName>
    </submittedName>
</protein>
<feature type="region of interest" description="Disordered" evidence="1">
    <location>
        <begin position="17"/>
        <end position="37"/>
    </location>
</feature>
<dbReference type="eggNOG" id="ENOG5030FUC">
    <property type="taxonomic scope" value="Bacteria"/>
</dbReference>
<evidence type="ECO:0000313" key="8">
    <source>
        <dbReference type="Proteomes" id="UP000007652"/>
    </source>
</evidence>
<dbReference type="Proteomes" id="UP000007652">
    <property type="component" value="Unassembled WGS sequence"/>
</dbReference>
<reference evidence="2" key="2">
    <citation type="submission" date="2011-07" db="EMBL/GenBank/DDBJ databases">
        <authorList>
            <person name="Patel B."/>
        </authorList>
    </citation>
    <scope>NUCLEOTIDE SEQUENCE</scope>
    <source>
        <strain evidence="2">RC3</strain>
    </source>
</reference>
<dbReference type="EMBL" id="CAKP01000081">
    <property type="protein sequence ID" value="CCJ33522.1"/>
    <property type="molecule type" value="Genomic_DNA"/>
</dbReference>
<evidence type="ECO:0000256" key="1">
    <source>
        <dbReference type="SAM" id="MobiDB-lite"/>
    </source>
</evidence>
<dbReference type="EMBL" id="CAKP01000096">
    <property type="protein sequence ID" value="CCJ33961.1"/>
    <property type="molecule type" value="Genomic_DNA"/>
</dbReference>
<dbReference type="EMBL" id="CAKP01000001">
    <property type="protein sequence ID" value="CCC57651.1"/>
    <property type="molecule type" value="Genomic_DNA"/>
</dbReference>
<organism evidence="2 8">
    <name type="scientific">Caloramator australicus RC3</name>
    <dbReference type="NCBI Taxonomy" id="857293"/>
    <lineage>
        <taxon>Bacteria</taxon>
        <taxon>Bacillati</taxon>
        <taxon>Bacillota</taxon>
        <taxon>Clostridia</taxon>
        <taxon>Eubacteriales</taxon>
        <taxon>Clostridiaceae</taxon>
        <taxon>Caloramator</taxon>
    </lineage>
</organism>
<dbReference type="EMBL" id="CAKP01000071">
    <property type="protein sequence ID" value="CCJ33445.1"/>
    <property type="molecule type" value="Genomic_DNA"/>
</dbReference>
<evidence type="ECO:0000313" key="7">
    <source>
        <dbReference type="EMBL" id="CCJ34470.1"/>
    </source>
</evidence>
<sequence>MTIKALKRAWRENPVGPYLEGTLSGNGDKSRFSKRVV</sequence>
<proteinExistence type="predicted"/>
<name>G0V3G1_9CLOT</name>
<reference evidence="2 8" key="1">
    <citation type="journal article" date="2011" name="J. Bacteriol.">
        <title>Draft genome sequence of Caloramator australicus strain RC3T, a thermoanaerobe from the Great Artesian Basin of Australia.</title>
        <authorList>
            <person name="Ogg C.D."/>
            <person name="Patel B.K.C."/>
        </authorList>
    </citation>
    <scope>NUCLEOTIDE SEQUENCE [LARGE SCALE GENOMIC DNA]</scope>
    <source>
        <strain evidence="2 8">RC3</strain>
    </source>
</reference>
<comment type="caution">
    <text evidence="2">The sequence shown here is derived from an EMBL/GenBank/DDBJ whole genome shotgun (WGS) entry which is preliminary data.</text>
</comment>
<evidence type="ECO:0000313" key="2">
    <source>
        <dbReference type="EMBL" id="CCC57651.1"/>
    </source>
</evidence>
<dbReference type="EMBL" id="CAKP01000126">
    <property type="protein sequence ID" value="CCJ34470.1"/>
    <property type="molecule type" value="Genomic_DNA"/>
</dbReference>
<dbReference type="AlphaFoldDB" id="G0V3G1"/>
<gene>
    <name evidence="2" type="ORF">CAAU_0001</name>
    <name evidence="3" type="ORF">CAAU_1361</name>
    <name evidence="4" type="ORF">CAAU_1438</name>
    <name evidence="5" type="ORF">CAAU_1718</name>
    <name evidence="6" type="ORF">CAAU_1877</name>
    <name evidence="7" type="ORF">CAAU_2387</name>
</gene>